<sequence>MPRGTEPTAEECRQIIGMHRAEASFRRISALIGKSKDCVANVVNRWKETGDLLPKKRTGRNPIIGNMDLPRVELLASSNRESSLEQLTETWNKNNTDLQVSSKTFRRYLHGLNIRKRNP</sequence>
<comment type="caution">
    <text evidence="1">The sequence shown here is derived from an EMBL/GenBank/DDBJ whole genome shotgun (WGS) entry which is preliminary data.</text>
</comment>
<dbReference type="EMBL" id="CAJVQC010020023">
    <property type="protein sequence ID" value="CAG8705248.1"/>
    <property type="molecule type" value="Genomic_DNA"/>
</dbReference>
<evidence type="ECO:0000313" key="2">
    <source>
        <dbReference type="Proteomes" id="UP000789920"/>
    </source>
</evidence>
<gene>
    <name evidence="1" type="ORF">RPERSI_LOCUS10207</name>
</gene>
<name>A0ACA9PF03_9GLOM</name>
<evidence type="ECO:0000313" key="1">
    <source>
        <dbReference type="EMBL" id="CAG8705248.1"/>
    </source>
</evidence>
<reference evidence="1" key="1">
    <citation type="submission" date="2021-06" db="EMBL/GenBank/DDBJ databases">
        <authorList>
            <person name="Kallberg Y."/>
            <person name="Tangrot J."/>
            <person name="Rosling A."/>
        </authorList>
    </citation>
    <scope>NUCLEOTIDE SEQUENCE</scope>
    <source>
        <strain evidence="1">MA461A</strain>
    </source>
</reference>
<proteinExistence type="predicted"/>
<dbReference type="Proteomes" id="UP000789920">
    <property type="component" value="Unassembled WGS sequence"/>
</dbReference>
<keyword evidence="2" id="KW-1185">Reference proteome</keyword>
<protein>
    <submittedName>
        <fullName evidence="1">1361_t:CDS:1</fullName>
    </submittedName>
</protein>
<organism evidence="1 2">
    <name type="scientific">Racocetra persica</name>
    <dbReference type="NCBI Taxonomy" id="160502"/>
    <lineage>
        <taxon>Eukaryota</taxon>
        <taxon>Fungi</taxon>
        <taxon>Fungi incertae sedis</taxon>
        <taxon>Mucoromycota</taxon>
        <taxon>Glomeromycotina</taxon>
        <taxon>Glomeromycetes</taxon>
        <taxon>Diversisporales</taxon>
        <taxon>Gigasporaceae</taxon>
        <taxon>Racocetra</taxon>
    </lineage>
</organism>
<accession>A0ACA9PF03</accession>